<feature type="repeat" description="Pumilio" evidence="5">
    <location>
        <begin position="401"/>
        <end position="437"/>
    </location>
</feature>
<dbReference type="InterPro" id="IPR001313">
    <property type="entry name" value="Pumilio_RNA-bd_rpt"/>
</dbReference>
<feature type="compositionally biased region" description="Low complexity" evidence="6">
    <location>
        <begin position="168"/>
        <end position="177"/>
    </location>
</feature>
<dbReference type="EMBL" id="BTGU01000020">
    <property type="protein sequence ID" value="GMN45316.1"/>
    <property type="molecule type" value="Genomic_DNA"/>
</dbReference>
<feature type="region of interest" description="Disordered" evidence="6">
    <location>
        <begin position="150"/>
        <end position="192"/>
    </location>
</feature>
<evidence type="ECO:0000256" key="4">
    <source>
        <dbReference type="ARBA" id="ARBA00058490"/>
    </source>
</evidence>
<dbReference type="InterPro" id="IPR033133">
    <property type="entry name" value="PUM-HD"/>
</dbReference>
<evidence type="ECO:0000313" key="9">
    <source>
        <dbReference type="Proteomes" id="UP001187192"/>
    </source>
</evidence>
<keyword evidence="2" id="KW-0810">Translation regulation</keyword>
<keyword evidence="9" id="KW-1185">Reference proteome</keyword>
<feature type="region of interest" description="Disordered" evidence="6">
    <location>
        <begin position="204"/>
        <end position="235"/>
    </location>
</feature>
<feature type="compositionally biased region" description="Polar residues" evidence="6">
    <location>
        <begin position="178"/>
        <end position="192"/>
    </location>
</feature>
<accession>A0AA88AJU4</accession>
<dbReference type="InterPro" id="IPR016024">
    <property type="entry name" value="ARM-type_fold"/>
</dbReference>
<dbReference type="FunFam" id="1.25.10.10:FF:000237">
    <property type="entry name" value="Pumilio homolog 9"/>
    <property type="match status" value="1"/>
</dbReference>
<comment type="function">
    <text evidence="4">Sequence-specific RNA-binding protein that regulates translation and mRNA stability by binding the 3'-UTR of target mRNAs.</text>
</comment>
<sequence>MAEKDYNSKTRVFEKMIGDGELLQHYPPSSSSNGGVSPGSLCYYPFPVPGYEDSRFVRSPSSSLLGVRASLPSDHSPSSSSSTGLFSLSDDGSSPYSAALDDTPKLDQIRKNGSFLDSNGSPYYYPYHADNPGLPESFFRMNIGDNRREERAKTRVLGGGERDGFGFNGYSRSSSSSPGLMNNTQTSYYSSKVQAQNPVSRRFFGGSDDSVWSPSHGRRDSNGKNGFNRDSFGSQPQAFQHNLAVNTNSPLRTKLNPGGEVTDLEGFDCEDSFIIEGKGLRKNSHGDVGFRNVRDRSFGLPDCQSSYGGIYGNGYSSRLSCSSLFDKGPYIYSLAKDHVGCRDLQKLVDIGTRQVVKIIFDHVIDHVVELSTNPFGNYLVQKLLDSGTELQKLEIALTLAQEPRRLVSISTNTHGTRVVQKLIETAKNRTYLSLVLSALAPGFLDLTMDSHGTHVLDRCLKCLSSEENAFIFDAAVRFCVEIGTEKNGCCVLQRCIEHSTGIYQDMLVAEISRNAFLLAQDPYGNFVVQFVIKHIPNYTTAQLLPLFKGRFVHFSMQKFSSHVVEKFLECCKASHPIIVNELMGHYPFEYLMQHPFANYGALNESLAKKVESLKSKVGNSPYSMKLSLRGGVILTLRFLF</sequence>
<dbReference type="PANTHER" id="PTHR12537:SF138">
    <property type="entry name" value="PUMILIO HOMOLOG 7, CHLOROPLASTIC-RELATED"/>
    <property type="match status" value="1"/>
</dbReference>
<feature type="region of interest" description="Disordered" evidence="6">
    <location>
        <begin position="67"/>
        <end position="88"/>
    </location>
</feature>
<proteinExistence type="predicted"/>
<feature type="domain" description="PUM-HD" evidence="7">
    <location>
        <begin position="302"/>
        <end position="640"/>
    </location>
</feature>
<dbReference type="Pfam" id="PF00806">
    <property type="entry name" value="PUF"/>
    <property type="match status" value="7"/>
</dbReference>
<dbReference type="Proteomes" id="UP001187192">
    <property type="component" value="Unassembled WGS sequence"/>
</dbReference>
<keyword evidence="3" id="KW-0694">RNA-binding</keyword>
<dbReference type="CDD" id="cd07920">
    <property type="entry name" value="Pumilio"/>
    <property type="match status" value="1"/>
</dbReference>
<dbReference type="GO" id="GO:0003729">
    <property type="term" value="F:mRNA binding"/>
    <property type="evidence" value="ECO:0007669"/>
    <property type="project" value="TreeGrafter"/>
</dbReference>
<comment type="caution">
    <text evidence="8">The sequence shown here is derived from an EMBL/GenBank/DDBJ whole genome shotgun (WGS) entry which is preliminary data.</text>
</comment>
<dbReference type="InterPro" id="IPR011989">
    <property type="entry name" value="ARM-like"/>
</dbReference>
<evidence type="ECO:0000256" key="2">
    <source>
        <dbReference type="ARBA" id="ARBA00022845"/>
    </source>
</evidence>
<evidence type="ECO:0000256" key="6">
    <source>
        <dbReference type="SAM" id="MobiDB-lite"/>
    </source>
</evidence>
<keyword evidence="1" id="KW-0677">Repeat</keyword>
<dbReference type="AlphaFoldDB" id="A0AA88AJU4"/>
<evidence type="ECO:0000313" key="8">
    <source>
        <dbReference type="EMBL" id="GMN45316.1"/>
    </source>
</evidence>
<feature type="repeat" description="Pumilio" evidence="5">
    <location>
        <begin position="323"/>
        <end position="361"/>
    </location>
</feature>
<dbReference type="SMART" id="SM00025">
    <property type="entry name" value="Pumilio"/>
    <property type="match status" value="7"/>
</dbReference>
<evidence type="ECO:0000256" key="3">
    <source>
        <dbReference type="ARBA" id="ARBA00022884"/>
    </source>
</evidence>
<dbReference type="GO" id="GO:0006417">
    <property type="term" value="P:regulation of translation"/>
    <property type="evidence" value="ECO:0007669"/>
    <property type="project" value="UniProtKB-KW"/>
</dbReference>
<dbReference type="InterPro" id="IPR033712">
    <property type="entry name" value="Pumilio_RNA-bd"/>
</dbReference>
<gene>
    <name evidence="8" type="ORF">TIFTF001_014504</name>
</gene>
<reference evidence="8" key="1">
    <citation type="submission" date="2023-07" db="EMBL/GenBank/DDBJ databases">
        <title>draft genome sequence of fig (Ficus carica).</title>
        <authorList>
            <person name="Takahashi T."/>
            <person name="Nishimura K."/>
        </authorList>
    </citation>
    <scope>NUCLEOTIDE SEQUENCE</scope>
</reference>
<evidence type="ECO:0000256" key="5">
    <source>
        <dbReference type="PROSITE-ProRule" id="PRU00317"/>
    </source>
</evidence>
<feature type="compositionally biased region" description="Low complexity" evidence="6">
    <location>
        <begin position="70"/>
        <end position="88"/>
    </location>
</feature>
<dbReference type="PROSITE" id="PS50303">
    <property type="entry name" value="PUM_HD"/>
    <property type="match status" value="1"/>
</dbReference>
<dbReference type="GO" id="GO:0005737">
    <property type="term" value="C:cytoplasm"/>
    <property type="evidence" value="ECO:0007669"/>
    <property type="project" value="TreeGrafter"/>
</dbReference>
<dbReference type="PANTHER" id="PTHR12537">
    <property type="entry name" value="RNA BINDING PROTEIN PUMILIO-RELATED"/>
    <property type="match status" value="1"/>
</dbReference>
<feature type="repeat" description="Pumilio" evidence="5">
    <location>
        <begin position="362"/>
        <end position="398"/>
    </location>
</feature>
<evidence type="ECO:0000256" key="1">
    <source>
        <dbReference type="ARBA" id="ARBA00022737"/>
    </source>
</evidence>
<evidence type="ECO:0000259" key="7">
    <source>
        <dbReference type="PROSITE" id="PS50303"/>
    </source>
</evidence>
<name>A0AA88AJU4_FICCA</name>
<feature type="repeat" description="Pumilio" evidence="5">
    <location>
        <begin position="510"/>
        <end position="545"/>
    </location>
</feature>
<protein>
    <recommendedName>
        <fullName evidence="7">PUM-HD domain-containing protein</fullName>
    </recommendedName>
</protein>
<dbReference type="Gene3D" id="1.25.10.10">
    <property type="entry name" value="Leucine-rich Repeat Variant"/>
    <property type="match status" value="1"/>
</dbReference>
<dbReference type="SUPFAM" id="SSF48371">
    <property type="entry name" value="ARM repeat"/>
    <property type="match status" value="1"/>
</dbReference>
<organism evidence="8 9">
    <name type="scientific">Ficus carica</name>
    <name type="common">Common fig</name>
    <dbReference type="NCBI Taxonomy" id="3494"/>
    <lineage>
        <taxon>Eukaryota</taxon>
        <taxon>Viridiplantae</taxon>
        <taxon>Streptophyta</taxon>
        <taxon>Embryophyta</taxon>
        <taxon>Tracheophyta</taxon>
        <taxon>Spermatophyta</taxon>
        <taxon>Magnoliopsida</taxon>
        <taxon>eudicotyledons</taxon>
        <taxon>Gunneridae</taxon>
        <taxon>Pentapetalae</taxon>
        <taxon>rosids</taxon>
        <taxon>fabids</taxon>
        <taxon>Rosales</taxon>
        <taxon>Moraceae</taxon>
        <taxon>Ficeae</taxon>
        <taxon>Ficus</taxon>
    </lineage>
</organism>
<feature type="repeat" description="Pumilio" evidence="5">
    <location>
        <begin position="438"/>
        <end position="473"/>
    </location>
</feature>
<dbReference type="PROSITE" id="PS50302">
    <property type="entry name" value="PUM"/>
    <property type="match status" value="5"/>
</dbReference>